<gene>
    <name evidence="1" type="ORF">SAMN05660909_05577</name>
</gene>
<dbReference type="EMBL" id="FNRL01000050">
    <property type="protein sequence ID" value="SEB11384.1"/>
    <property type="molecule type" value="Genomic_DNA"/>
</dbReference>
<dbReference type="STRING" id="408074.SAMN05660909_05577"/>
<sequence>MAKQGGIIPLKGTIGNITFYKTKAGNLAREKGGVDGSRIANDPAFVRTRENGAEFGRAGKAGKLLRTAFRPLLMNVGDSYVTARLTRSMVKVIQADATNVRGQRNVIDGEAELLKGFEFNGNARLGSTIFAPFTALIDRVAGTAAVNIPALDVLGMVSAPPAATHLKVRIGAAAVDFEAEAFENGIADSQDLEILAGPPVNINLQVALSANSTHPIFLVLGIEFFQQVNGALYSLRNGAFNALSIVEVSGLPAAPIVP</sequence>
<accession>A0A1H4GP75</accession>
<proteinExistence type="predicted"/>
<protein>
    <submittedName>
        <fullName evidence="1">Uncharacterized protein</fullName>
    </submittedName>
</protein>
<dbReference type="AlphaFoldDB" id="A0A1H4GP75"/>
<name>A0A1H4GP75_9BACT</name>
<dbReference type="RefSeq" id="WP_089766223.1">
    <property type="nucleotide sequence ID" value="NZ_BKAT01000073.1"/>
</dbReference>
<organism evidence="1 2">
    <name type="scientific">Chitinophaga terrae</name>
    <name type="common">ex Kim and Jung 2007</name>
    <dbReference type="NCBI Taxonomy" id="408074"/>
    <lineage>
        <taxon>Bacteria</taxon>
        <taxon>Pseudomonadati</taxon>
        <taxon>Bacteroidota</taxon>
        <taxon>Chitinophagia</taxon>
        <taxon>Chitinophagales</taxon>
        <taxon>Chitinophagaceae</taxon>
        <taxon>Chitinophaga</taxon>
    </lineage>
</organism>
<dbReference type="Proteomes" id="UP000199656">
    <property type="component" value="Unassembled WGS sequence"/>
</dbReference>
<keyword evidence="2" id="KW-1185">Reference proteome</keyword>
<evidence type="ECO:0000313" key="2">
    <source>
        <dbReference type="Proteomes" id="UP000199656"/>
    </source>
</evidence>
<evidence type="ECO:0000313" key="1">
    <source>
        <dbReference type="EMBL" id="SEB11384.1"/>
    </source>
</evidence>
<reference evidence="2" key="1">
    <citation type="submission" date="2016-10" db="EMBL/GenBank/DDBJ databases">
        <authorList>
            <person name="Varghese N."/>
            <person name="Submissions S."/>
        </authorList>
    </citation>
    <scope>NUCLEOTIDE SEQUENCE [LARGE SCALE GENOMIC DNA]</scope>
    <source>
        <strain evidence="2">DSM 23920</strain>
    </source>
</reference>
<dbReference type="OrthoDB" id="645138at2"/>